<dbReference type="GO" id="GO:0003676">
    <property type="term" value="F:nucleic acid binding"/>
    <property type="evidence" value="ECO:0007669"/>
    <property type="project" value="InterPro"/>
</dbReference>
<reference evidence="2 3" key="1">
    <citation type="submission" date="2019-03" db="EMBL/GenBank/DDBJ databases">
        <title>Genomic Encyclopedia of Type Strains, Phase IV (KMG-IV): sequencing the most valuable type-strain genomes for metagenomic binning, comparative biology and taxonomic classification.</title>
        <authorList>
            <person name="Goeker M."/>
        </authorList>
    </citation>
    <scope>NUCLEOTIDE SEQUENCE [LARGE SCALE GENOMIC DNA]</scope>
    <source>
        <strain evidence="2 3">DSM 102852</strain>
    </source>
</reference>
<dbReference type="GO" id="GO:0008270">
    <property type="term" value="F:zinc ion binding"/>
    <property type="evidence" value="ECO:0007669"/>
    <property type="project" value="InterPro"/>
</dbReference>
<dbReference type="Proteomes" id="UP000294480">
    <property type="component" value="Unassembled WGS sequence"/>
</dbReference>
<keyword evidence="3" id="KW-1185">Reference proteome</keyword>
<evidence type="ECO:0000313" key="3">
    <source>
        <dbReference type="Proteomes" id="UP000294480"/>
    </source>
</evidence>
<dbReference type="InterPro" id="IPR002711">
    <property type="entry name" value="HNH"/>
</dbReference>
<gene>
    <name evidence="2" type="ORF">DFR44_10523</name>
</gene>
<proteinExistence type="predicted"/>
<evidence type="ECO:0000259" key="1">
    <source>
        <dbReference type="Pfam" id="PF01844"/>
    </source>
</evidence>
<feature type="domain" description="HNH" evidence="1">
    <location>
        <begin position="227"/>
        <end position="281"/>
    </location>
</feature>
<sequence length="300" mass="33219">MTLLFCNVGWMKNYKGINDDGSIEWGGAYNKHSTGLEVCNFSDNKGVLYGHVQPRGQIKIERLGASKEDNFVSGVTVVWTARAESGGTVVIGWYKNATVYRNVQTIHEPSELQKKNGVNSYRIRALASKAVLLPIKRRELIIPRGVKGGIGKSNVWFADAEESKELVENVVAFIEQGSFPRIPDVDEIQSILEGNPRLLTHLRRERSAALVKKKKDATMRATGKLCCEVCGFDFKDAYGDIGDGFCEVHHLLPLSKADGIVKTKLTDLAIVCSNCHRVLHRSNPMLTISNLSKLFKKASS</sequence>
<dbReference type="RefSeq" id="WP_162845139.1">
    <property type="nucleotide sequence ID" value="NZ_SNZE01000005.1"/>
</dbReference>
<dbReference type="EMBL" id="SNZE01000005">
    <property type="protein sequence ID" value="TDR32140.1"/>
    <property type="molecule type" value="Genomic_DNA"/>
</dbReference>
<dbReference type="GO" id="GO:0004519">
    <property type="term" value="F:endonuclease activity"/>
    <property type="evidence" value="ECO:0007669"/>
    <property type="project" value="InterPro"/>
</dbReference>
<evidence type="ECO:0000313" key="2">
    <source>
        <dbReference type="EMBL" id="TDR32140.1"/>
    </source>
</evidence>
<protein>
    <submittedName>
        <fullName evidence="2">5-methylcytosine-specific restriction protein A</fullName>
    </submittedName>
</protein>
<dbReference type="AlphaFoldDB" id="A0A4R6Y9L2"/>
<dbReference type="Gene3D" id="1.10.30.50">
    <property type="match status" value="1"/>
</dbReference>
<comment type="caution">
    <text evidence="2">The sequence shown here is derived from an EMBL/GenBank/DDBJ whole genome shotgun (WGS) entry which is preliminary data.</text>
</comment>
<organism evidence="2 3">
    <name type="scientific">Hydromonas duriensis</name>
    <dbReference type="NCBI Taxonomy" id="1527608"/>
    <lineage>
        <taxon>Bacteria</taxon>
        <taxon>Pseudomonadati</taxon>
        <taxon>Pseudomonadota</taxon>
        <taxon>Betaproteobacteria</taxon>
        <taxon>Burkholderiales</taxon>
        <taxon>Burkholderiaceae</taxon>
        <taxon>Hydromonas</taxon>
    </lineage>
</organism>
<name>A0A4R6Y9L2_9BURK</name>
<accession>A0A4R6Y9L2</accession>
<dbReference type="Pfam" id="PF01844">
    <property type="entry name" value="HNH"/>
    <property type="match status" value="1"/>
</dbReference>